<dbReference type="Gene3D" id="3.40.525.10">
    <property type="entry name" value="CRAL-TRIO lipid binding domain"/>
    <property type="match status" value="1"/>
</dbReference>
<dbReference type="KEGG" id="dpte:113790603"/>
<evidence type="ECO:0000313" key="2">
    <source>
        <dbReference type="Proteomes" id="UP000515146"/>
    </source>
</evidence>
<name>A0A6P6XT85_DERPT</name>
<evidence type="ECO:0000259" key="1">
    <source>
        <dbReference type="PROSITE" id="PS50191"/>
    </source>
</evidence>
<proteinExistence type="predicted"/>
<dbReference type="InterPro" id="IPR036865">
    <property type="entry name" value="CRAL-TRIO_dom_sf"/>
</dbReference>
<protein>
    <submittedName>
        <fullName evidence="3">Uncharacterized protein LOC113790603</fullName>
    </submittedName>
</protein>
<evidence type="ECO:0000313" key="3">
    <source>
        <dbReference type="RefSeq" id="XP_027196093.1"/>
    </source>
</evidence>
<dbReference type="PANTHER" id="PTHR46384">
    <property type="entry name" value="MOTILE SPERM DOMAIN-CONTAINING PROTEIN 2"/>
    <property type="match status" value="1"/>
</dbReference>
<organism evidence="2 3">
    <name type="scientific">Dermatophagoides pteronyssinus</name>
    <name type="common">European house dust mite</name>
    <dbReference type="NCBI Taxonomy" id="6956"/>
    <lineage>
        <taxon>Eukaryota</taxon>
        <taxon>Metazoa</taxon>
        <taxon>Ecdysozoa</taxon>
        <taxon>Arthropoda</taxon>
        <taxon>Chelicerata</taxon>
        <taxon>Arachnida</taxon>
        <taxon>Acari</taxon>
        <taxon>Acariformes</taxon>
        <taxon>Sarcoptiformes</taxon>
        <taxon>Astigmata</taxon>
        <taxon>Psoroptidia</taxon>
        <taxon>Analgoidea</taxon>
        <taxon>Pyroglyphidae</taxon>
        <taxon>Dermatophagoidinae</taxon>
        <taxon>Dermatophagoides</taxon>
    </lineage>
</organism>
<dbReference type="Proteomes" id="UP000515146">
    <property type="component" value="Unplaced"/>
</dbReference>
<dbReference type="AlphaFoldDB" id="A0A6P6XT85"/>
<accession>A0A6P6XT85</accession>
<dbReference type="OrthoDB" id="6496087at2759"/>
<dbReference type="PROSITE" id="PS50191">
    <property type="entry name" value="CRAL_TRIO"/>
    <property type="match status" value="1"/>
</dbReference>
<dbReference type="PANTHER" id="PTHR46384:SF1">
    <property type="entry name" value="MOTILE SPERM DOMAIN-CONTAINING PROTEIN 2"/>
    <property type="match status" value="1"/>
</dbReference>
<reference evidence="3" key="1">
    <citation type="submission" date="2025-08" db="UniProtKB">
        <authorList>
            <consortium name="RefSeq"/>
        </authorList>
    </citation>
    <scope>IDENTIFICATION</scope>
    <source>
        <strain evidence="3">Airmid</strain>
    </source>
</reference>
<feature type="non-terminal residue" evidence="3">
    <location>
        <position position="1"/>
    </location>
</feature>
<dbReference type="InterPro" id="IPR053012">
    <property type="entry name" value="ER-organelle_contact"/>
</dbReference>
<dbReference type="GO" id="GO:0012505">
    <property type="term" value="C:endomembrane system"/>
    <property type="evidence" value="ECO:0007669"/>
    <property type="project" value="TreeGrafter"/>
</dbReference>
<dbReference type="Pfam" id="PF00650">
    <property type="entry name" value="CRAL_TRIO"/>
    <property type="match status" value="1"/>
</dbReference>
<gene>
    <name evidence="3" type="primary">LOC113790603</name>
</gene>
<dbReference type="RefSeq" id="XP_027196093.1">
    <property type="nucleotide sequence ID" value="XM_027340292.1"/>
</dbReference>
<keyword evidence="2" id="KW-1185">Reference proteome</keyword>
<dbReference type="CDD" id="cd00170">
    <property type="entry name" value="SEC14"/>
    <property type="match status" value="1"/>
</dbReference>
<dbReference type="SMART" id="SM00516">
    <property type="entry name" value="SEC14"/>
    <property type="match status" value="1"/>
</dbReference>
<dbReference type="InterPro" id="IPR001251">
    <property type="entry name" value="CRAL-TRIO_dom"/>
</dbReference>
<sequence>IIDGLIFRKEYDLSRLKEKDFPLEFFQIGFAHYNGKKDLDGNDLLFIRANCHKKIQLIKKLTYQFYIFQMEQVANQSRGNGITIVIDLNNFGFANIDLDLLFWTAKLYNRYCPISLKHIILYNMPRFVRPLYNRFKSLLPTEFQQRLKFCNDDEIFEYIERKNLPIYPGGTFHHYDTNDNEQNNLYDK</sequence>
<dbReference type="SUPFAM" id="SSF52087">
    <property type="entry name" value="CRAL/TRIO domain"/>
    <property type="match status" value="1"/>
</dbReference>
<dbReference type="GO" id="GO:0140284">
    <property type="term" value="C:endoplasmic reticulum-endosome membrane contact site"/>
    <property type="evidence" value="ECO:0007669"/>
    <property type="project" value="TreeGrafter"/>
</dbReference>
<feature type="domain" description="CRAL-TRIO" evidence="1">
    <location>
        <begin position="18"/>
        <end position="176"/>
    </location>
</feature>
<dbReference type="InParanoid" id="A0A6P6XT85"/>